<proteinExistence type="predicted"/>
<keyword evidence="2" id="KW-0808">Transferase</keyword>
<comment type="caution">
    <text evidence="2">The sequence shown here is derived from an EMBL/GenBank/DDBJ whole genome shotgun (WGS) entry which is preliminary data.</text>
</comment>
<dbReference type="PATRIC" id="fig|1305737.6.peg.2946"/>
<dbReference type="InterPro" id="IPR001173">
    <property type="entry name" value="Glyco_trans_2-like"/>
</dbReference>
<dbReference type="PANTHER" id="PTHR43685:SF11">
    <property type="entry name" value="GLYCOSYLTRANSFERASE TAGX-RELATED"/>
    <property type="match status" value="1"/>
</dbReference>
<protein>
    <submittedName>
        <fullName evidence="2">Family 2 glycosyltransferase</fullName>
    </submittedName>
</protein>
<feature type="domain" description="Glycosyltransferase 2-like" evidence="1">
    <location>
        <begin position="8"/>
        <end position="133"/>
    </location>
</feature>
<name>A0A0P8BVB9_9BACT</name>
<dbReference type="InterPro" id="IPR029044">
    <property type="entry name" value="Nucleotide-diphossugar_trans"/>
</dbReference>
<organism evidence="2 3">
    <name type="scientific">Algoriphagus marincola HL-49</name>
    <dbReference type="NCBI Taxonomy" id="1305737"/>
    <lineage>
        <taxon>Bacteria</taxon>
        <taxon>Pseudomonadati</taxon>
        <taxon>Bacteroidota</taxon>
        <taxon>Cytophagia</taxon>
        <taxon>Cytophagales</taxon>
        <taxon>Cyclobacteriaceae</taxon>
        <taxon>Algoriphagus</taxon>
    </lineage>
</organism>
<dbReference type="GO" id="GO:0016740">
    <property type="term" value="F:transferase activity"/>
    <property type="evidence" value="ECO:0007669"/>
    <property type="project" value="UniProtKB-KW"/>
</dbReference>
<reference evidence="2 3" key="1">
    <citation type="submission" date="2015-09" db="EMBL/GenBank/DDBJ databases">
        <title>Identification and resolution of microdiversity through metagenomic sequencing of parallel consortia.</title>
        <authorList>
            <person name="Nelson W.C."/>
            <person name="Romine M.F."/>
            <person name="Lindemann S.R."/>
        </authorList>
    </citation>
    <scope>NUCLEOTIDE SEQUENCE [LARGE SCALE GENOMIC DNA]</scope>
    <source>
        <strain evidence="2">HL-49</strain>
    </source>
</reference>
<gene>
    <name evidence="2" type="ORF">HLUCCX10_11650</name>
</gene>
<dbReference type="PANTHER" id="PTHR43685">
    <property type="entry name" value="GLYCOSYLTRANSFERASE"/>
    <property type="match status" value="1"/>
</dbReference>
<accession>A0A0P8BVB9</accession>
<dbReference type="CDD" id="cd00761">
    <property type="entry name" value="Glyco_tranf_GTA_type"/>
    <property type="match status" value="1"/>
</dbReference>
<dbReference type="EMBL" id="LJXT01000075">
    <property type="protein sequence ID" value="KPQ13960.1"/>
    <property type="molecule type" value="Genomic_DNA"/>
</dbReference>
<dbReference type="Gene3D" id="3.90.550.10">
    <property type="entry name" value="Spore Coat Polysaccharide Biosynthesis Protein SpsA, Chain A"/>
    <property type="match status" value="1"/>
</dbReference>
<evidence type="ECO:0000259" key="1">
    <source>
        <dbReference type="Pfam" id="PF00535"/>
    </source>
</evidence>
<dbReference type="SUPFAM" id="SSF53448">
    <property type="entry name" value="Nucleotide-diphospho-sugar transferases"/>
    <property type="match status" value="1"/>
</dbReference>
<sequence length="320" mass="37364">MQDIPFFSVVIPVYNKGPHIHRSISSVLNQTFQDFELILVNDASTDNSLEEIQKFTDERIRLFQRTEPGPGGYAARNLGIEKAKGEWVAFLDADDEWYPHHLEKMHELAQKYPDVYFMGCGWQTEKEGVKKENAFYKSNKNQTALKISLTDYLKNGLSKKLPVWTSVACVRKSSPVALNLFPASLGAKRGGDLHAWLKMMCYHKEIVWSNHVGAVYHRESINMVTMQAEINFNLLHHKNFNNLTKNLTNKEIILLKKYFNRKLKHEWILGILRNAQTANFRQYLYWKNNYCDSLIFYFVSFTPKKLIKILFIIKTIIKQH</sequence>
<dbReference type="AlphaFoldDB" id="A0A0P8BVB9"/>
<dbReference type="STRING" id="1305737.GCA_000526355_00775"/>
<evidence type="ECO:0000313" key="2">
    <source>
        <dbReference type="EMBL" id="KPQ13960.1"/>
    </source>
</evidence>
<dbReference type="Pfam" id="PF00535">
    <property type="entry name" value="Glycos_transf_2"/>
    <property type="match status" value="1"/>
</dbReference>
<dbReference type="InterPro" id="IPR050834">
    <property type="entry name" value="Glycosyltransf_2"/>
</dbReference>
<evidence type="ECO:0000313" key="3">
    <source>
        <dbReference type="Proteomes" id="UP000050421"/>
    </source>
</evidence>
<dbReference type="Proteomes" id="UP000050421">
    <property type="component" value="Unassembled WGS sequence"/>
</dbReference>
<dbReference type="OrthoDB" id="6307329at2"/>